<dbReference type="Proteomes" id="UP000046392">
    <property type="component" value="Unplaced"/>
</dbReference>
<keyword evidence="1" id="KW-1185">Reference proteome</keyword>
<organism evidence="1 2">
    <name type="scientific">Strongyloides papillosus</name>
    <name type="common">Intestinal threadworm</name>
    <dbReference type="NCBI Taxonomy" id="174720"/>
    <lineage>
        <taxon>Eukaryota</taxon>
        <taxon>Metazoa</taxon>
        <taxon>Ecdysozoa</taxon>
        <taxon>Nematoda</taxon>
        <taxon>Chromadorea</taxon>
        <taxon>Rhabditida</taxon>
        <taxon>Tylenchina</taxon>
        <taxon>Panagrolaimomorpha</taxon>
        <taxon>Strongyloidoidea</taxon>
        <taxon>Strongyloididae</taxon>
        <taxon>Strongyloides</taxon>
    </lineage>
</organism>
<proteinExistence type="predicted"/>
<dbReference type="AlphaFoldDB" id="A0A0N5BXG0"/>
<name>A0A0N5BXG0_STREA</name>
<evidence type="ECO:0000313" key="1">
    <source>
        <dbReference type="Proteomes" id="UP000046392"/>
    </source>
</evidence>
<reference evidence="2" key="1">
    <citation type="submission" date="2017-02" db="UniProtKB">
        <authorList>
            <consortium name="WormBaseParasite"/>
        </authorList>
    </citation>
    <scope>IDENTIFICATION</scope>
</reference>
<sequence>MKSLYAWTLLKNILLEVMKGKYHCKFRNTFICVFVRFLVDVLYHNQIIPHVNFPQADKKGHELICLQEFKYCLDYSFIEITFLKEIIIITMIDIQTSPKFV</sequence>
<accession>A0A0N5BXG0</accession>
<protein>
    <submittedName>
        <fullName evidence="2">Uncharacterized protein</fullName>
    </submittedName>
</protein>
<evidence type="ECO:0000313" key="2">
    <source>
        <dbReference type="WBParaSite" id="SPAL_0001048950.1"/>
    </source>
</evidence>
<dbReference type="WBParaSite" id="SPAL_0001048950.1">
    <property type="protein sequence ID" value="SPAL_0001048950.1"/>
    <property type="gene ID" value="SPAL_0001048950"/>
</dbReference>